<evidence type="ECO:0000313" key="3">
    <source>
        <dbReference type="EMBL" id="MFD1547311.1"/>
    </source>
</evidence>
<protein>
    <recommendedName>
        <fullName evidence="2">Transcription regulator HTH AraC- type ligand binding domain-containing protein</fullName>
    </recommendedName>
</protein>
<dbReference type="Proteomes" id="UP001597097">
    <property type="component" value="Unassembled WGS sequence"/>
</dbReference>
<feature type="region of interest" description="Disordered" evidence="1">
    <location>
        <begin position="176"/>
        <end position="196"/>
    </location>
</feature>
<dbReference type="EMBL" id="JBHUCM010000075">
    <property type="protein sequence ID" value="MFD1547311.1"/>
    <property type="molecule type" value="Genomic_DNA"/>
</dbReference>
<accession>A0ABW4GWU4</accession>
<dbReference type="InterPro" id="IPR035418">
    <property type="entry name" value="AraC-bd_2"/>
</dbReference>
<evidence type="ECO:0000313" key="4">
    <source>
        <dbReference type="Proteomes" id="UP001597097"/>
    </source>
</evidence>
<gene>
    <name evidence="3" type="ORF">ACFSJ0_60505</name>
</gene>
<evidence type="ECO:0000259" key="2">
    <source>
        <dbReference type="Pfam" id="PF14525"/>
    </source>
</evidence>
<dbReference type="Pfam" id="PF14525">
    <property type="entry name" value="AraC_binding_2"/>
    <property type="match status" value="1"/>
</dbReference>
<keyword evidence="4" id="KW-1185">Reference proteome</keyword>
<dbReference type="RefSeq" id="WP_219528098.1">
    <property type="nucleotide sequence ID" value="NZ_JAHKRM010000003.1"/>
</dbReference>
<name>A0ABW4GWU4_9ACTN</name>
<reference evidence="4" key="1">
    <citation type="journal article" date="2019" name="Int. J. Syst. Evol. Microbiol.">
        <title>The Global Catalogue of Microorganisms (GCM) 10K type strain sequencing project: providing services to taxonomists for standard genome sequencing and annotation.</title>
        <authorList>
            <consortium name="The Broad Institute Genomics Platform"/>
            <consortium name="The Broad Institute Genome Sequencing Center for Infectious Disease"/>
            <person name="Wu L."/>
            <person name="Ma J."/>
        </authorList>
    </citation>
    <scope>NUCLEOTIDE SEQUENCE [LARGE SCALE GENOMIC DNA]</scope>
    <source>
        <strain evidence="4">CGMCC 1.15399</strain>
    </source>
</reference>
<feature type="domain" description="Transcription regulator HTH AraC- type ligand binding" evidence="2">
    <location>
        <begin position="4"/>
        <end position="157"/>
    </location>
</feature>
<proteinExistence type="predicted"/>
<feature type="compositionally biased region" description="Polar residues" evidence="1">
    <location>
        <begin position="184"/>
        <end position="196"/>
    </location>
</feature>
<comment type="caution">
    <text evidence="3">The sequence shown here is derived from an EMBL/GenBank/DDBJ whole genome shotgun (WGS) entry which is preliminary data.</text>
</comment>
<evidence type="ECO:0000256" key="1">
    <source>
        <dbReference type="SAM" id="MobiDB-lite"/>
    </source>
</evidence>
<organism evidence="3 4">
    <name type="scientific">Nonomuraea guangzhouensis</name>
    <dbReference type="NCBI Taxonomy" id="1291555"/>
    <lineage>
        <taxon>Bacteria</taxon>
        <taxon>Bacillati</taxon>
        <taxon>Actinomycetota</taxon>
        <taxon>Actinomycetes</taxon>
        <taxon>Streptosporangiales</taxon>
        <taxon>Streptosporangiaceae</taxon>
        <taxon>Nonomuraea</taxon>
    </lineage>
</organism>
<sequence length="196" mass="21468">MERKFWAHVAFNTFGPVQAALTAPHSAHRTLKLIRQADPELFELACTVFGGVTVTQNGRHKNPGSGDLVLIDTSRPFQVDIAPHIPMSRVMILRFPRSLLPLPSRDLRRLGAPRESGTQTIGALSSQFLRQLARHMPELSPSETSQLSTLTLDVLTLVLAHALGAESAVPHRSAYGLSPRQLRRQSTTASTTVHAD</sequence>